<feature type="region of interest" description="Disordered" evidence="1">
    <location>
        <begin position="484"/>
        <end position="521"/>
    </location>
</feature>
<accession>A0A074ZYA0</accession>
<feature type="compositionally biased region" description="Polar residues" evidence="1">
    <location>
        <begin position="2359"/>
        <end position="2390"/>
    </location>
</feature>
<feature type="compositionally biased region" description="Polar residues" evidence="1">
    <location>
        <begin position="416"/>
        <end position="436"/>
    </location>
</feature>
<feature type="compositionally biased region" description="Polar residues" evidence="1">
    <location>
        <begin position="2321"/>
        <end position="2352"/>
    </location>
</feature>
<dbReference type="GeneID" id="20319060"/>
<feature type="region of interest" description="Disordered" evidence="1">
    <location>
        <begin position="1030"/>
        <end position="1091"/>
    </location>
</feature>
<feature type="compositionally biased region" description="Basic and acidic residues" evidence="1">
    <location>
        <begin position="1036"/>
        <end position="1053"/>
    </location>
</feature>
<feature type="compositionally biased region" description="Basic and acidic residues" evidence="1">
    <location>
        <begin position="929"/>
        <end position="944"/>
    </location>
</feature>
<evidence type="ECO:0000313" key="2">
    <source>
        <dbReference type="EMBL" id="KER28280.1"/>
    </source>
</evidence>
<feature type="compositionally biased region" description="Polar residues" evidence="1">
    <location>
        <begin position="388"/>
        <end position="398"/>
    </location>
</feature>
<dbReference type="CTD" id="20319060"/>
<feature type="compositionally biased region" description="Basic and acidic residues" evidence="1">
    <location>
        <begin position="681"/>
        <end position="702"/>
    </location>
</feature>
<evidence type="ECO:0000313" key="3">
    <source>
        <dbReference type="Proteomes" id="UP000054324"/>
    </source>
</evidence>
<feature type="compositionally biased region" description="Basic and acidic residues" evidence="1">
    <location>
        <begin position="62"/>
        <end position="71"/>
    </location>
</feature>
<feature type="compositionally biased region" description="Polar residues" evidence="1">
    <location>
        <begin position="2283"/>
        <end position="2314"/>
    </location>
</feature>
<feature type="compositionally biased region" description="Low complexity" evidence="1">
    <location>
        <begin position="1909"/>
        <end position="1939"/>
    </location>
</feature>
<feature type="region of interest" description="Disordered" evidence="1">
    <location>
        <begin position="1654"/>
        <end position="1733"/>
    </location>
</feature>
<feature type="region of interest" description="Disordered" evidence="1">
    <location>
        <begin position="1"/>
        <end position="71"/>
    </location>
</feature>
<feature type="region of interest" description="Disordered" evidence="1">
    <location>
        <begin position="829"/>
        <end position="848"/>
    </location>
</feature>
<name>A0A074ZYA0_OPIVI</name>
<evidence type="ECO:0000256" key="1">
    <source>
        <dbReference type="SAM" id="MobiDB-lite"/>
    </source>
</evidence>
<feature type="region of interest" description="Disordered" evidence="1">
    <location>
        <begin position="380"/>
        <end position="462"/>
    </location>
</feature>
<feature type="region of interest" description="Disordered" evidence="1">
    <location>
        <begin position="1906"/>
        <end position="1941"/>
    </location>
</feature>
<feature type="compositionally biased region" description="Polar residues" evidence="1">
    <location>
        <begin position="2397"/>
        <end position="2420"/>
    </location>
</feature>
<feature type="region of interest" description="Disordered" evidence="1">
    <location>
        <begin position="2279"/>
        <end position="2477"/>
    </location>
</feature>
<feature type="compositionally biased region" description="Polar residues" evidence="1">
    <location>
        <begin position="1704"/>
        <end position="1720"/>
    </location>
</feature>
<feature type="region of interest" description="Disordered" evidence="1">
    <location>
        <begin position="91"/>
        <end position="185"/>
    </location>
</feature>
<organism evidence="2 3">
    <name type="scientific">Opisthorchis viverrini</name>
    <name type="common">Southeast Asian liver fluke</name>
    <dbReference type="NCBI Taxonomy" id="6198"/>
    <lineage>
        <taxon>Eukaryota</taxon>
        <taxon>Metazoa</taxon>
        <taxon>Spiralia</taxon>
        <taxon>Lophotrochozoa</taxon>
        <taxon>Platyhelminthes</taxon>
        <taxon>Trematoda</taxon>
        <taxon>Digenea</taxon>
        <taxon>Opisthorchiida</taxon>
        <taxon>Opisthorchiata</taxon>
        <taxon>Opisthorchiidae</taxon>
        <taxon>Opisthorchis</taxon>
    </lineage>
</organism>
<feature type="compositionally biased region" description="Polar residues" evidence="1">
    <location>
        <begin position="2452"/>
        <end position="2466"/>
    </location>
</feature>
<feature type="region of interest" description="Disordered" evidence="1">
    <location>
        <begin position="769"/>
        <end position="824"/>
    </location>
</feature>
<proteinExistence type="predicted"/>
<feature type="region of interest" description="Disordered" evidence="1">
    <location>
        <begin position="1175"/>
        <end position="1196"/>
    </location>
</feature>
<feature type="region of interest" description="Disordered" evidence="1">
    <location>
        <begin position="679"/>
        <end position="702"/>
    </location>
</feature>
<sequence length="2654" mass="292902">MASTRLYKNNTESNARLPTMSTSKRSASCSPAWRSQCSRSKGKSVKYLRDTGGTTPYSGSRSENDKPQGESYEKVMGRITDLPFMVNLKRSGGSVPAKGLPNTKSESGAMATPKSGYRREITRSTSFSSMHKLQHVDSKSASPKPTPHIGHKDRMGKDKKSKNDLSRTSQAIKLPGYGENDLSIHRSERVPPGCVLLDLKSEQESLTTSRFDSDRYIQGQEVLKKMNSSPVEPGGVDTNNQISEDSTTLSVISSSEMCFPECTPPEKKLDWEIGVPLLGIGCEQVYRNGLNEEIIIPMSDAPIPRLSTGEPRMSSNQKGTTQTDGKLGNDLSHTSQVVQGPGHSKNDLTMYRSERVPSSSSGYVLLDLNSGREMLVTPICDHDGNAKRQGSSEKNNSPPVDPGSAYPCKHDKPKNEVTTGSRRTNEMNNKPVSKKTTPMPLDAAESKKLQSTSLPRTFDATGKSGCYLPGGLKFVDEIKRNPEARDEKADQANAETHPSDHNTEESTSTSTLPTSERSTGDPVFYVLSDNTFDESPHITSKIKVQLEDTSKTNMETTEQTSQVPRILYSETVSDSPVCYCLLADNSMGNLRKVLLSELAATLIQSKEDNAWKIEQGIESEQSPTSWYDWGDLSPLITPTSIRLEPTPHLGDDTTRLSCTSDVETLSPQVMATGPLQVKKKNSCEREDRGDQDERKSFHDRSSKQLLRAIEKSPIPIALSSIEGPSDTELKLPSFETKEETNTEVLKTVNLQSSSPVRYICSNTKTMEAAQRIRPESGGTETPKINVEKERRIEEKEESKKPANIVYSSDQNETFSPEDEKVPENALRKLEDRGDQDERKSFHDRSSKQLLRAIEKSPIPIALSSIEGPSDTELKLPSFETKEETNTEVLKTVNLQSSSPVRYICSNTKTMEAAQRIRPESGGTETPKINVEKERRIEEKEESKKPANIVYSSDQNETFSPEDEKVPENALRKLSIGAQEKLLDHNEPKSDAAQGTGLKVDAETQTPCPENNATNCLEGHIRIRAKMRVRKRNCNRQKGDGRRTHTDSTDDRGKQGLHINSATTRMKDTKGDDHHQEDRQSIFEEEPEQESVTSNVILNQAQEGPLRQEVHEVLFQKASATLWGVENVSKYARKPIERTDPVVVASRSALDVTEAELMDDLVGQLRCLEMVSPNAPEWDQSDMQAESSTAGSNGWETPADFREAFSSDIERCLMGCKPIDSPAISEVRTEVSTQTLPTIGAPMNQSESEDNEPETSSDCKWDEVTQPISMTGRVGSVSSSIALLRISRISQFKKDYRETMGFSGCREAVKLKSISDSEQKEANVDLPKTTELFATELLPAVELGQSDTHTKSSSVNLSGRGTPQKSLRVYNEHLSDAFATSKVDATSSTRILPSFSTPILNTNTAISETETKRLTSFLGIERKDFTQRISTTRGEIISATSTTSPVSQSKRSNGKSTRVVGAHLATELRCVMDLEHVDSGIDLPETMEFPETELFAEPEPDHSEVCAENSTAVSSQWSPRIDCHKRFDLYAESVAVKDKPVDTMTTLRMPPPISSPLLRTTSIPLEHDASKPATSAIRDRKEVTEQMLINRGESSMERSVVLLNASPILWSTRGNKDISGFHLAVESKSMLYLEHVEPGVDPPEAVRLLETELLAGSERDESDTYNENSWSSDELDIEEESPTISLSGSDDIACFSSVKHDEMASPSQPNVKSSRASSQMGDTHKKAPSFTSIATSPKDPVTFLPCLPHSLRSSTRVEQQIQMTNMCAADSVHWNRMGARAQSSVSLSAASSIFSPPWHKKSTFFVSPETNSSHFPSSTSCSCPRSIVRATKLRAYPTAFLTLVAPCPIYYQIPVVVAVPRFFIYSSTSPQALAADARSATEIVSVSPHRNVNEQYDDTSCSPAIYLGVSPSDTRPRSSSSLPSSLDKSSVPSSKTSTVPQLAGLEKSSSMYRPYSLSAETSPGLSYGRPLFLSSAVGKSSVSKRTSMDDLHARLSKTPKHYSSRDLVVSPTATPMHGVQVRANQDAKTFLIRHSVRVSQNTPVQTNEERENSATFTFLDSVPPSYSAPYYYAYESYSSTTDDVPSLKTDFASTDGPREGRVSPATFEHGVEESMSTVVCQWSRDMPHSIRASLTYTQRVHDLVTVLHPEVDSPLLEHQLCESGSTLETSATESFSNLPEKLASDLQRSVKDTIVVSSYISEQPVQISGSVEYHWPLKETAFSSREYQHLGSTRPSVFSSFRLPLLHLPTISSKSCTQDNFPDQDSWTSEPLATQLGETPIRLNRSSLATGPPSNSPHAMESKSTGVNWDTTQLEGTPIRLNRSSLATGPPSNSPHATESKSTGVNWDTTQLEGTPIRLNRSSLATGPPSNSPHAMESKSTGVNWDTTQLEGTPIRLNRSSLATGPPSNSPHAMESKSTGASWDSRRQSSSSLKELRKVQLSEVRGHDLPYRISSSGSLSTKPSVSDYSEHREGSHEKLVHPFEKELPLSGDRRSSCSVRRRTTHDSDVRKDLRRCQCCRLQCKRCTRKPTHCECVLKRSCHCPSRDVCRRRSYLGCLTESCPHTRSRCILGAFTPNFGCLSLERTRLISVSNYTRNIGFICSAPCLDQDFGFHAVQTRETEPVYVRCQTVNKILCTHGCGRTNIPRHHMCYFGK</sequence>
<dbReference type="OrthoDB" id="6268909at2759"/>
<dbReference type="RefSeq" id="XP_009167996.1">
    <property type="nucleotide sequence ID" value="XM_009169732.1"/>
</dbReference>
<feature type="compositionally biased region" description="Polar residues" evidence="1">
    <location>
        <begin position="1180"/>
        <end position="1194"/>
    </location>
</feature>
<feature type="region of interest" description="Disordered" evidence="1">
    <location>
        <begin position="1237"/>
        <end position="1258"/>
    </location>
</feature>
<feature type="compositionally biased region" description="Basic and acidic residues" evidence="1">
    <location>
        <begin position="785"/>
        <end position="800"/>
    </location>
</feature>
<feature type="compositionally biased region" description="Low complexity" evidence="1">
    <location>
        <begin position="505"/>
        <end position="517"/>
    </location>
</feature>
<feature type="compositionally biased region" description="Basic and acidic residues" evidence="1">
    <location>
        <begin position="829"/>
        <end position="846"/>
    </location>
</feature>
<protein>
    <submittedName>
        <fullName evidence="2">Uncharacterized protein</fullName>
    </submittedName>
</protein>
<feature type="compositionally biased region" description="Basic and acidic residues" evidence="1">
    <location>
        <begin position="2467"/>
        <end position="2477"/>
    </location>
</feature>
<feature type="compositionally biased region" description="Polar residues" evidence="1">
    <location>
        <begin position="313"/>
        <end position="324"/>
    </location>
</feature>
<feature type="region of interest" description="Disordered" evidence="1">
    <location>
        <begin position="306"/>
        <end position="356"/>
    </location>
</feature>
<dbReference type="EMBL" id="KL596703">
    <property type="protein sequence ID" value="KER28280.1"/>
    <property type="molecule type" value="Genomic_DNA"/>
</dbReference>
<feature type="compositionally biased region" description="Basic and acidic residues" evidence="1">
    <location>
        <begin position="150"/>
        <end position="165"/>
    </location>
</feature>
<feature type="compositionally biased region" description="Polar residues" evidence="1">
    <location>
        <begin position="1"/>
        <end position="39"/>
    </location>
</feature>
<feature type="compositionally biased region" description="Polar residues" evidence="1">
    <location>
        <begin position="949"/>
        <end position="958"/>
    </location>
</feature>
<keyword evidence="3" id="KW-1185">Reference proteome</keyword>
<dbReference type="Proteomes" id="UP000054324">
    <property type="component" value="Unassembled WGS sequence"/>
</dbReference>
<feature type="compositionally biased region" description="Basic and acidic residues" evidence="1">
    <location>
        <begin position="1064"/>
        <end position="1081"/>
    </location>
</feature>
<feature type="region of interest" description="Disordered" evidence="1">
    <location>
        <begin position="913"/>
        <end position="965"/>
    </location>
</feature>
<dbReference type="KEGG" id="ovi:T265_04878"/>
<feature type="compositionally biased region" description="Polar residues" evidence="1">
    <location>
        <begin position="52"/>
        <end position="61"/>
    </location>
</feature>
<gene>
    <name evidence="2" type="ORF">T265_04878</name>
</gene>
<reference evidence="2 3" key="1">
    <citation type="submission" date="2013-11" db="EMBL/GenBank/DDBJ databases">
        <title>Opisthorchis viverrini - life in the bile duct.</title>
        <authorList>
            <person name="Young N.D."/>
            <person name="Nagarajan N."/>
            <person name="Lin S.J."/>
            <person name="Korhonen P.K."/>
            <person name="Jex A.R."/>
            <person name="Hall R.S."/>
            <person name="Safavi-Hemami H."/>
            <person name="Kaewkong W."/>
            <person name="Bertrand D."/>
            <person name="Gao S."/>
            <person name="Seet Q."/>
            <person name="Wongkham S."/>
            <person name="Teh B.T."/>
            <person name="Wongkham C."/>
            <person name="Intapan P.M."/>
            <person name="Maleewong W."/>
            <person name="Yang X."/>
            <person name="Hu M."/>
            <person name="Wang Z."/>
            <person name="Hofmann A."/>
            <person name="Sternberg P.W."/>
            <person name="Tan P."/>
            <person name="Wang J."/>
            <person name="Gasser R.B."/>
        </authorList>
    </citation>
    <scope>NUCLEOTIDE SEQUENCE [LARGE SCALE GENOMIC DNA]</scope>
</reference>
<feature type="compositionally biased region" description="Polar residues" evidence="1">
    <location>
        <begin position="805"/>
        <end position="814"/>
    </location>
</feature>
<feature type="compositionally biased region" description="Basic and acidic residues" evidence="1">
    <location>
        <begin position="2433"/>
        <end position="2449"/>
    </location>
</feature>